<reference evidence="1 2" key="1">
    <citation type="submission" date="2024-10" db="EMBL/GenBank/DDBJ databases">
        <authorList>
            <person name="Kim D."/>
        </authorList>
    </citation>
    <scope>NUCLEOTIDE SEQUENCE [LARGE SCALE GENOMIC DNA]</scope>
    <source>
        <strain evidence="1">Taebaek</strain>
    </source>
</reference>
<comment type="caution">
    <text evidence="1">The sequence shown here is derived from an EMBL/GenBank/DDBJ whole genome shotgun (WGS) entry which is preliminary data.</text>
</comment>
<organism evidence="1 2">
    <name type="scientific">Heterodera schachtii</name>
    <name type="common">Sugarbeet cyst nematode worm</name>
    <name type="synonym">Tylenchus schachtii</name>
    <dbReference type="NCBI Taxonomy" id="97005"/>
    <lineage>
        <taxon>Eukaryota</taxon>
        <taxon>Metazoa</taxon>
        <taxon>Ecdysozoa</taxon>
        <taxon>Nematoda</taxon>
        <taxon>Chromadorea</taxon>
        <taxon>Rhabditida</taxon>
        <taxon>Tylenchina</taxon>
        <taxon>Tylenchomorpha</taxon>
        <taxon>Tylenchoidea</taxon>
        <taxon>Heteroderidae</taxon>
        <taxon>Heteroderinae</taxon>
        <taxon>Heterodera</taxon>
    </lineage>
</organism>
<dbReference type="Proteomes" id="UP001620645">
    <property type="component" value="Unassembled WGS sequence"/>
</dbReference>
<evidence type="ECO:0000313" key="2">
    <source>
        <dbReference type="Proteomes" id="UP001620645"/>
    </source>
</evidence>
<keyword evidence="2" id="KW-1185">Reference proteome</keyword>
<evidence type="ECO:0000313" key="1">
    <source>
        <dbReference type="EMBL" id="KAL3068148.1"/>
    </source>
</evidence>
<protein>
    <submittedName>
        <fullName evidence="1">Uncharacterized protein</fullName>
    </submittedName>
</protein>
<dbReference type="AlphaFoldDB" id="A0ABD2I4T7"/>
<sequence length="124" mass="14387">MNENLALVIKCSSSTTNMAQKTWLKGIDASQAMVVVWESSGTEVECLGLVTRHSNQMRKLYYIPYKEHHEQWPDETATATNWPVIKQPPNDSDTKVHPMIATSLYRFADEQNETTWREHNRHQQ</sequence>
<name>A0ABD2I4T7_HETSC</name>
<proteinExistence type="predicted"/>
<gene>
    <name evidence="1" type="ORF">niasHS_015751</name>
</gene>
<accession>A0ABD2I4T7</accession>
<dbReference type="EMBL" id="JBICCN010000453">
    <property type="protein sequence ID" value="KAL3068148.1"/>
    <property type="molecule type" value="Genomic_DNA"/>
</dbReference>